<evidence type="ECO:0000259" key="1">
    <source>
        <dbReference type="Pfam" id="PF13460"/>
    </source>
</evidence>
<proteinExistence type="predicted"/>
<evidence type="ECO:0000313" key="3">
    <source>
        <dbReference type="Proteomes" id="UP000291142"/>
    </source>
</evidence>
<accession>A0A4Q9F9T3</accession>
<name>A0A4Q9F9T3_9FLAO</name>
<dbReference type="EMBL" id="SIRT01000020">
    <property type="protein sequence ID" value="TBM98511.1"/>
    <property type="molecule type" value="Genomic_DNA"/>
</dbReference>
<dbReference type="InterPro" id="IPR021295">
    <property type="entry name" value="DUF2867"/>
</dbReference>
<sequence>MKILVTGATGYIGKRLIPFLLNQGHTVVCVVRDRLRADKSYTEDDKVYVIEADFLKPQTLENIPKGIDAAYYLIHSMSNSSKNFESLEERCAKNFKNYIETTNVNQVIYLSGITNEDQLSKHLRSRKNVENILVSEQYALTIFNAGIIVGSGSSSFEIIRDLVEKLPFMIAPKWLNTKTQPLAVRDVLAFLSRAVGNEAVYNKSFDVFGPEIITYKEMLMQFAEVRGLKRSILTVPVMTPKLSSYWLYFVTSTSYKLATSLVDSMGIQIIGKSSDINEIFDVNPITYKEAVSLAFEKIEQNSIVSSWKDSMVSSGRLGQQLHKYVNVPKFGCFKDYKERYVTDADETIEKIWSIGGKNGWYYGTFLWRIRGYIDKLFGGIGLRRGRTSPSELDAGDALDFWRVIFADKDKQKLLLYAEMRLPGEAWLEFKIEDNKLKQTATFRPRGLWGRLYWYSVLPFHGFIFSGMINKLVEVDSQKTALTAENV</sequence>
<dbReference type="Pfam" id="PF11066">
    <property type="entry name" value="DUF2867"/>
    <property type="match status" value="1"/>
</dbReference>
<reference evidence="2 3" key="1">
    <citation type="submission" date="2019-02" db="EMBL/GenBank/DDBJ databases">
        <title>Hyunsoonleella sp., isolated from marine sediment.</title>
        <authorList>
            <person name="Liu B.-T."/>
        </authorList>
    </citation>
    <scope>NUCLEOTIDE SEQUENCE [LARGE SCALE GENOMIC DNA]</scope>
    <source>
        <strain evidence="2 3">T58</strain>
    </source>
</reference>
<dbReference type="Proteomes" id="UP000291142">
    <property type="component" value="Unassembled WGS sequence"/>
</dbReference>
<dbReference type="GO" id="GO:0044877">
    <property type="term" value="F:protein-containing complex binding"/>
    <property type="evidence" value="ECO:0007669"/>
    <property type="project" value="TreeGrafter"/>
</dbReference>
<dbReference type="RefSeq" id="WP_130965737.1">
    <property type="nucleotide sequence ID" value="NZ_SIRT01000020.1"/>
</dbReference>
<keyword evidence="3" id="KW-1185">Reference proteome</keyword>
<dbReference type="OrthoDB" id="9774199at2"/>
<dbReference type="InterPro" id="IPR016040">
    <property type="entry name" value="NAD(P)-bd_dom"/>
</dbReference>
<dbReference type="InterPro" id="IPR051207">
    <property type="entry name" value="ComplexI_NDUFA9_subunit"/>
</dbReference>
<dbReference type="SUPFAM" id="SSF51735">
    <property type="entry name" value="NAD(P)-binding Rossmann-fold domains"/>
    <property type="match status" value="1"/>
</dbReference>
<dbReference type="Pfam" id="PF13460">
    <property type="entry name" value="NAD_binding_10"/>
    <property type="match status" value="1"/>
</dbReference>
<feature type="domain" description="NAD(P)-binding" evidence="1">
    <location>
        <begin position="7"/>
        <end position="140"/>
    </location>
</feature>
<organism evidence="2 3">
    <name type="scientific">Hyunsoonleella flava</name>
    <dbReference type="NCBI Taxonomy" id="2527939"/>
    <lineage>
        <taxon>Bacteria</taxon>
        <taxon>Pseudomonadati</taxon>
        <taxon>Bacteroidota</taxon>
        <taxon>Flavobacteriia</taxon>
        <taxon>Flavobacteriales</taxon>
        <taxon>Flavobacteriaceae</taxon>
    </lineage>
</organism>
<dbReference type="Gene3D" id="3.40.50.720">
    <property type="entry name" value="NAD(P)-binding Rossmann-like Domain"/>
    <property type="match status" value="1"/>
</dbReference>
<dbReference type="InterPro" id="IPR036291">
    <property type="entry name" value="NAD(P)-bd_dom_sf"/>
</dbReference>
<gene>
    <name evidence="2" type="ORF">EYD45_16300</name>
</gene>
<evidence type="ECO:0000313" key="2">
    <source>
        <dbReference type="EMBL" id="TBM98511.1"/>
    </source>
</evidence>
<dbReference type="PANTHER" id="PTHR12126">
    <property type="entry name" value="NADH-UBIQUINONE OXIDOREDUCTASE 39 KDA SUBUNIT-RELATED"/>
    <property type="match status" value="1"/>
</dbReference>
<protein>
    <submittedName>
        <fullName evidence="2">SDR family oxidoreductase</fullName>
    </submittedName>
</protein>
<comment type="caution">
    <text evidence="2">The sequence shown here is derived from an EMBL/GenBank/DDBJ whole genome shotgun (WGS) entry which is preliminary data.</text>
</comment>
<dbReference type="AlphaFoldDB" id="A0A4Q9F9T3"/>
<dbReference type="PANTHER" id="PTHR12126:SF11">
    <property type="entry name" value="NADH DEHYDROGENASE [UBIQUINONE] 1 ALPHA SUBCOMPLEX SUBUNIT 9, MITOCHONDRIAL"/>
    <property type="match status" value="1"/>
</dbReference>